<dbReference type="CDD" id="cd00009">
    <property type="entry name" value="AAA"/>
    <property type="match status" value="1"/>
</dbReference>
<dbReference type="Gene3D" id="1.10.8.60">
    <property type="match status" value="1"/>
</dbReference>
<dbReference type="RefSeq" id="WP_394850272.1">
    <property type="nucleotide sequence ID" value="NZ_CP089982.1"/>
</dbReference>
<dbReference type="SMART" id="SM00382">
    <property type="entry name" value="AAA"/>
    <property type="match status" value="1"/>
</dbReference>
<dbReference type="InterPro" id="IPR027417">
    <property type="entry name" value="P-loop_NTPase"/>
</dbReference>
<name>A0ABZ2KLU5_9BACT</name>
<evidence type="ECO:0000259" key="4">
    <source>
        <dbReference type="PROSITE" id="PS50045"/>
    </source>
</evidence>
<dbReference type="Proteomes" id="UP001379533">
    <property type="component" value="Chromosome"/>
</dbReference>
<dbReference type="InterPro" id="IPR058031">
    <property type="entry name" value="AAA_lid_NorR"/>
</dbReference>
<evidence type="ECO:0000256" key="3">
    <source>
        <dbReference type="ARBA" id="ARBA00023125"/>
    </source>
</evidence>
<dbReference type="Pfam" id="PF00158">
    <property type="entry name" value="Sigma54_activat"/>
    <property type="match status" value="1"/>
</dbReference>
<evidence type="ECO:0000256" key="2">
    <source>
        <dbReference type="ARBA" id="ARBA00022840"/>
    </source>
</evidence>
<accession>A0ABZ2KLU5</accession>
<evidence type="ECO:0000313" key="5">
    <source>
        <dbReference type="EMBL" id="WXA99631.1"/>
    </source>
</evidence>
<dbReference type="InterPro" id="IPR003593">
    <property type="entry name" value="AAA+_ATPase"/>
</dbReference>
<dbReference type="PROSITE" id="PS00675">
    <property type="entry name" value="SIGMA54_INTERACT_1"/>
    <property type="match status" value="1"/>
</dbReference>
<keyword evidence="1" id="KW-0547">Nucleotide-binding</keyword>
<evidence type="ECO:0000256" key="1">
    <source>
        <dbReference type="ARBA" id="ARBA00022741"/>
    </source>
</evidence>
<dbReference type="PANTHER" id="PTHR32071">
    <property type="entry name" value="TRANSCRIPTIONAL REGULATORY PROTEIN"/>
    <property type="match status" value="1"/>
</dbReference>
<sequence>MVRSSATVPAVREDLERRGVHIVEDDGTPQVGLLLFDVVGPELEAALREWSHASGARIIAIALHADALSAGKTWRLLAAGAKEVVVWQPDDVAAVIAARWERWNEVDRLLESPLVSSYVVGGSPVLRQVLRQIVEVAVFTTTSVLLLGESGTGKEQVARLIHSLDRRPDKGELITVDSATIVPELSGSEFFGHERGAFTGAASRRDGAFALAHKGTLFLDEVGELPEALQAQLLRVVQERTYKRVGGNQWFEIDFRLISATNRDLPAEVERKGFRADFFYRIGTWTFRLPPLRERREHILPLAEHFAQLSLDKRERRNVILDERVCEFLLRRDYPGNVRELRQVVERLCARHVGVGPLTAGDIPPDDLPPASERAEQRLDSAVEEAVQRGFGLKEISQVAREAAIRAALSAAARNVPRAAKMLKVTDRALQMELAKRQD</sequence>
<dbReference type="PANTHER" id="PTHR32071:SF117">
    <property type="entry name" value="PTS-DEPENDENT DIHYDROXYACETONE KINASE OPERON REGULATORY PROTEIN-RELATED"/>
    <property type="match status" value="1"/>
</dbReference>
<dbReference type="InterPro" id="IPR025943">
    <property type="entry name" value="Sigma_54_int_dom_ATP-bd_2"/>
</dbReference>
<keyword evidence="2" id="KW-0067">ATP-binding</keyword>
<feature type="domain" description="Sigma-54 factor interaction" evidence="4">
    <location>
        <begin position="119"/>
        <end position="350"/>
    </location>
</feature>
<dbReference type="PROSITE" id="PS00676">
    <property type="entry name" value="SIGMA54_INTERACT_2"/>
    <property type="match status" value="1"/>
</dbReference>
<dbReference type="InterPro" id="IPR002078">
    <property type="entry name" value="Sigma_54_int"/>
</dbReference>
<dbReference type="EMBL" id="CP089982">
    <property type="protein sequence ID" value="WXA99631.1"/>
    <property type="molecule type" value="Genomic_DNA"/>
</dbReference>
<dbReference type="PROSITE" id="PS50045">
    <property type="entry name" value="SIGMA54_INTERACT_4"/>
    <property type="match status" value="1"/>
</dbReference>
<dbReference type="Pfam" id="PF25601">
    <property type="entry name" value="AAA_lid_14"/>
    <property type="match status" value="1"/>
</dbReference>
<reference evidence="5 6" key="1">
    <citation type="submission" date="2021-12" db="EMBL/GenBank/DDBJ databases">
        <title>Discovery of the Pendulisporaceae a myxobacterial family with distinct sporulation behavior and unique specialized metabolism.</title>
        <authorList>
            <person name="Garcia R."/>
            <person name="Popoff A."/>
            <person name="Bader C.D."/>
            <person name="Loehr J."/>
            <person name="Walesch S."/>
            <person name="Walt C."/>
            <person name="Boldt J."/>
            <person name="Bunk B."/>
            <person name="Haeckl F.J.F.P.J."/>
            <person name="Gunesch A.P."/>
            <person name="Birkelbach J."/>
            <person name="Nuebel U."/>
            <person name="Pietschmann T."/>
            <person name="Bach T."/>
            <person name="Mueller R."/>
        </authorList>
    </citation>
    <scope>NUCLEOTIDE SEQUENCE [LARGE SCALE GENOMIC DNA]</scope>
    <source>
        <strain evidence="5 6">MSr12523</strain>
    </source>
</reference>
<dbReference type="InterPro" id="IPR025662">
    <property type="entry name" value="Sigma_54_int_dom_ATP-bd_1"/>
</dbReference>
<dbReference type="Gene3D" id="3.40.50.300">
    <property type="entry name" value="P-loop containing nucleotide triphosphate hydrolases"/>
    <property type="match status" value="1"/>
</dbReference>
<organism evidence="5 6">
    <name type="scientific">Pendulispora brunnea</name>
    <dbReference type="NCBI Taxonomy" id="2905690"/>
    <lineage>
        <taxon>Bacteria</taxon>
        <taxon>Pseudomonadati</taxon>
        <taxon>Myxococcota</taxon>
        <taxon>Myxococcia</taxon>
        <taxon>Myxococcales</taxon>
        <taxon>Sorangiineae</taxon>
        <taxon>Pendulisporaceae</taxon>
        <taxon>Pendulispora</taxon>
    </lineage>
</organism>
<dbReference type="SUPFAM" id="SSF52540">
    <property type="entry name" value="P-loop containing nucleoside triphosphate hydrolases"/>
    <property type="match status" value="1"/>
</dbReference>
<evidence type="ECO:0000313" key="6">
    <source>
        <dbReference type="Proteomes" id="UP001379533"/>
    </source>
</evidence>
<keyword evidence="3" id="KW-0238">DNA-binding</keyword>
<protein>
    <submittedName>
        <fullName evidence="5">Sigma 54-interacting transcriptional regulator</fullName>
    </submittedName>
</protein>
<proteinExistence type="predicted"/>
<keyword evidence="6" id="KW-1185">Reference proteome</keyword>
<gene>
    <name evidence="5" type="ORF">LZC95_22795</name>
</gene>